<dbReference type="EMBL" id="CAJNOM010007934">
    <property type="protein sequence ID" value="CAF1677818.1"/>
    <property type="molecule type" value="Genomic_DNA"/>
</dbReference>
<evidence type="ECO:0000313" key="2">
    <source>
        <dbReference type="EMBL" id="CAF1589294.1"/>
    </source>
</evidence>
<dbReference type="Proteomes" id="UP000663832">
    <property type="component" value="Unassembled WGS sequence"/>
</dbReference>
<evidence type="ECO:0000256" key="1">
    <source>
        <dbReference type="SAM" id="SignalP"/>
    </source>
</evidence>
<organism evidence="3 4">
    <name type="scientific">Adineta steineri</name>
    <dbReference type="NCBI Taxonomy" id="433720"/>
    <lineage>
        <taxon>Eukaryota</taxon>
        <taxon>Metazoa</taxon>
        <taxon>Spiralia</taxon>
        <taxon>Gnathifera</taxon>
        <taxon>Rotifera</taxon>
        <taxon>Eurotatoria</taxon>
        <taxon>Bdelloidea</taxon>
        <taxon>Adinetida</taxon>
        <taxon>Adinetidae</taxon>
        <taxon>Adineta</taxon>
    </lineage>
</organism>
<sequence>MCLLVIVLLTEINATCKSKNNILSIASGTSFGMCIGHCRRSINITSNPYALIALKEPNFAQTEYPTVQQQYPISSDEWQKLISLIDSRSFQALDDTIGCPDCADGGAEWIQINWLNKNKQVTFEYGKLIQGFEGLINELR</sequence>
<dbReference type="OrthoDB" id="9975167at2759"/>
<proteinExistence type="predicted"/>
<name>A0A816GNY9_9BILA</name>
<feature type="non-terminal residue" evidence="3">
    <location>
        <position position="140"/>
    </location>
</feature>
<feature type="signal peptide" evidence="1">
    <location>
        <begin position="1"/>
        <end position="18"/>
    </location>
</feature>
<dbReference type="Proteomes" id="UP000663877">
    <property type="component" value="Unassembled WGS sequence"/>
</dbReference>
<evidence type="ECO:0000313" key="3">
    <source>
        <dbReference type="EMBL" id="CAF1677818.1"/>
    </source>
</evidence>
<gene>
    <name evidence="2" type="ORF">BJG266_LOCUS49477</name>
    <name evidence="3" type="ORF">QVE165_LOCUS66564</name>
</gene>
<dbReference type="EMBL" id="CAJNOI010007494">
    <property type="protein sequence ID" value="CAF1589294.1"/>
    <property type="molecule type" value="Genomic_DNA"/>
</dbReference>
<keyword evidence="1" id="KW-0732">Signal</keyword>
<keyword evidence="4" id="KW-1185">Reference proteome</keyword>
<comment type="caution">
    <text evidence="3">The sequence shown here is derived from an EMBL/GenBank/DDBJ whole genome shotgun (WGS) entry which is preliminary data.</text>
</comment>
<evidence type="ECO:0000313" key="4">
    <source>
        <dbReference type="Proteomes" id="UP000663832"/>
    </source>
</evidence>
<dbReference type="AlphaFoldDB" id="A0A816GNY9"/>
<protein>
    <submittedName>
        <fullName evidence="3">Uncharacterized protein</fullName>
    </submittedName>
</protein>
<feature type="chain" id="PRO_5035688779" evidence="1">
    <location>
        <begin position="19"/>
        <end position="140"/>
    </location>
</feature>
<accession>A0A816GNY9</accession>
<reference evidence="3" key="1">
    <citation type="submission" date="2021-02" db="EMBL/GenBank/DDBJ databases">
        <authorList>
            <person name="Nowell W R."/>
        </authorList>
    </citation>
    <scope>NUCLEOTIDE SEQUENCE</scope>
</reference>